<name>A0ABP1BX66_9BRYO</name>
<dbReference type="Proteomes" id="UP001497522">
    <property type="component" value="Chromosome 8"/>
</dbReference>
<dbReference type="EMBL" id="OZ023709">
    <property type="protein sequence ID" value="CAK9881014.1"/>
    <property type="molecule type" value="Genomic_DNA"/>
</dbReference>
<organism evidence="1 2">
    <name type="scientific">Sphagnum jensenii</name>
    <dbReference type="NCBI Taxonomy" id="128206"/>
    <lineage>
        <taxon>Eukaryota</taxon>
        <taxon>Viridiplantae</taxon>
        <taxon>Streptophyta</taxon>
        <taxon>Embryophyta</taxon>
        <taxon>Bryophyta</taxon>
        <taxon>Sphagnophytina</taxon>
        <taxon>Sphagnopsida</taxon>
        <taxon>Sphagnales</taxon>
        <taxon>Sphagnaceae</taxon>
        <taxon>Sphagnum</taxon>
    </lineage>
</organism>
<sequence length="67" mass="7446">MSNKLKLAASSHTLSKQLSVEALLEQGHQMDLALHTKQLIETFEQGGGKAQLFDHTDMSPYELSPHK</sequence>
<gene>
    <name evidence="1" type="ORF">CSSPJE1EN2_LOCUS22413</name>
</gene>
<proteinExistence type="predicted"/>
<protein>
    <submittedName>
        <fullName evidence="1">Uncharacterized protein</fullName>
    </submittedName>
</protein>
<evidence type="ECO:0000313" key="1">
    <source>
        <dbReference type="EMBL" id="CAK9881014.1"/>
    </source>
</evidence>
<reference evidence="1" key="1">
    <citation type="submission" date="2024-03" db="EMBL/GenBank/DDBJ databases">
        <authorList>
            <consortium name="ELIXIR-Norway"/>
            <consortium name="Elixir Norway"/>
        </authorList>
    </citation>
    <scope>NUCLEOTIDE SEQUENCE</scope>
</reference>
<accession>A0ABP1BX66</accession>
<keyword evidence="2" id="KW-1185">Reference proteome</keyword>
<evidence type="ECO:0000313" key="2">
    <source>
        <dbReference type="Proteomes" id="UP001497522"/>
    </source>
</evidence>